<dbReference type="InterPro" id="IPR002893">
    <property type="entry name" value="Znf_MYND"/>
</dbReference>
<dbReference type="InterPro" id="IPR044421">
    <property type="entry name" value="SMYD4_SET"/>
</dbReference>
<dbReference type="InterPro" id="IPR052097">
    <property type="entry name" value="SET-MYND_domain_protein"/>
</dbReference>
<dbReference type="SUPFAM" id="SSF82199">
    <property type="entry name" value="SET domain"/>
    <property type="match status" value="1"/>
</dbReference>
<evidence type="ECO:0000313" key="10">
    <source>
        <dbReference type="EMBL" id="ENN71187.1"/>
    </source>
</evidence>
<dbReference type="GO" id="GO:0008270">
    <property type="term" value="F:zinc ion binding"/>
    <property type="evidence" value="ECO:0007669"/>
    <property type="project" value="UniProtKB-KW"/>
</dbReference>
<dbReference type="GO" id="GO:0008170">
    <property type="term" value="F:N-methyltransferase activity"/>
    <property type="evidence" value="ECO:0007669"/>
    <property type="project" value="UniProtKB-ARBA"/>
</dbReference>
<name>N6TY25_DENPD</name>
<reference evidence="10" key="1">
    <citation type="journal article" date="2013" name="Genome Biol.">
        <title>Draft genome of the mountain pine beetle, Dendroctonus ponderosae Hopkins, a major forest pest.</title>
        <authorList>
            <person name="Keeling C.I."/>
            <person name="Yuen M.M."/>
            <person name="Liao N.Y."/>
            <person name="Docking T.R."/>
            <person name="Chan S.K."/>
            <person name="Taylor G.A."/>
            <person name="Palmquist D.L."/>
            <person name="Jackman S.D."/>
            <person name="Nguyen A."/>
            <person name="Li M."/>
            <person name="Henderson H."/>
            <person name="Janes J.K."/>
            <person name="Zhao Y."/>
            <person name="Pandoh P."/>
            <person name="Moore R."/>
            <person name="Sperling F.A."/>
            <person name="Huber D.P."/>
            <person name="Birol I."/>
            <person name="Jones S.J."/>
            <person name="Bohlmann J."/>
        </authorList>
    </citation>
    <scope>NUCLEOTIDE SEQUENCE</scope>
</reference>
<dbReference type="PANTHER" id="PTHR46165:SF6">
    <property type="entry name" value="SET AND MYND DOMAIN-CONTAINING PROTEIN 4-LIKE PROTEIN"/>
    <property type="match status" value="1"/>
</dbReference>
<dbReference type="GO" id="GO:0005634">
    <property type="term" value="C:nucleus"/>
    <property type="evidence" value="ECO:0007669"/>
    <property type="project" value="UniProtKB-SubCell"/>
</dbReference>
<evidence type="ECO:0000256" key="4">
    <source>
        <dbReference type="ARBA" id="ARBA00022723"/>
    </source>
</evidence>
<dbReference type="InterPro" id="IPR011990">
    <property type="entry name" value="TPR-like_helical_dom_sf"/>
</dbReference>
<dbReference type="Gene3D" id="6.10.140.2220">
    <property type="match status" value="1"/>
</dbReference>
<dbReference type="PANTHER" id="PTHR46165">
    <property type="entry name" value="SET AND MYND DOMAIN-CONTAINING PROTEIN 4"/>
    <property type="match status" value="1"/>
</dbReference>
<evidence type="ECO:0000256" key="9">
    <source>
        <dbReference type="ARBA" id="ARBA00093680"/>
    </source>
</evidence>
<dbReference type="PROSITE" id="PS50865">
    <property type="entry name" value="ZF_MYND_2"/>
    <property type="match status" value="1"/>
</dbReference>
<dbReference type="InterPro" id="IPR001214">
    <property type="entry name" value="SET_dom"/>
</dbReference>
<evidence type="ECO:0000256" key="3">
    <source>
        <dbReference type="ARBA" id="ARBA00022691"/>
    </source>
</evidence>
<feature type="non-terminal residue" evidence="10">
    <location>
        <position position="1"/>
    </location>
</feature>
<evidence type="ECO:0000256" key="8">
    <source>
        <dbReference type="ARBA" id="ARBA00093635"/>
    </source>
</evidence>
<dbReference type="CDD" id="cd10536">
    <property type="entry name" value="SET_SMYD4"/>
    <property type="match status" value="1"/>
</dbReference>
<dbReference type="AlphaFoldDB" id="N6TY25"/>
<dbReference type="HOGENOM" id="CLU_021727_3_0_1"/>
<dbReference type="Gene3D" id="2.170.270.10">
    <property type="entry name" value="SET domain"/>
    <property type="match status" value="1"/>
</dbReference>
<dbReference type="SUPFAM" id="SSF144232">
    <property type="entry name" value="HIT/MYND zinc finger-like"/>
    <property type="match status" value="1"/>
</dbReference>
<dbReference type="GO" id="GO:0005737">
    <property type="term" value="C:cytoplasm"/>
    <property type="evidence" value="ECO:0007669"/>
    <property type="project" value="UniProtKB-SubCell"/>
</dbReference>
<keyword evidence="2" id="KW-0808">Transferase</keyword>
<accession>N6TY25</accession>
<dbReference type="InterPro" id="IPR046341">
    <property type="entry name" value="SET_dom_sf"/>
</dbReference>
<keyword evidence="4" id="KW-0479">Metal-binding</keyword>
<keyword evidence="5" id="KW-0863">Zinc-finger</keyword>
<keyword evidence="6" id="KW-0862">Zinc</keyword>
<evidence type="ECO:0000256" key="5">
    <source>
        <dbReference type="ARBA" id="ARBA00022771"/>
    </source>
</evidence>
<evidence type="ECO:0000256" key="6">
    <source>
        <dbReference type="ARBA" id="ARBA00022833"/>
    </source>
</evidence>
<dbReference type="GO" id="GO:0008757">
    <property type="term" value="F:S-adenosylmethionine-dependent methyltransferase activity"/>
    <property type="evidence" value="ECO:0007669"/>
    <property type="project" value="UniProtKB-ARBA"/>
</dbReference>
<organism evidence="10">
    <name type="scientific">Dendroctonus ponderosae</name>
    <name type="common">Mountain pine beetle</name>
    <dbReference type="NCBI Taxonomy" id="77166"/>
    <lineage>
        <taxon>Eukaryota</taxon>
        <taxon>Metazoa</taxon>
        <taxon>Ecdysozoa</taxon>
        <taxon>Arthropoda</taxon>
        <taxon>Hexapoda</taxon>
        <taxon>Insecta</taxon>
        <taxon>Pterygota</taxon>
        <taxon>Neoptera</taxon>
        <taxon>Endopterygota</taxon>
        <taxon>Coleoptera</taxon>
        <taxon>Polyphaga</taxon>
        <taxon>Cucujiformia</taxon>
        <taxon>Curculionidae</taxon>
        <taxon>Scolytinae</taxon>
        <taxon>Dendroctonus</taxon>
    </lineage>
</organism>
<proteinExistence type="predicted"/>
<evidence type="ECO:0000256" key="7">
    <source>
        <dbReference type="ARBA" id="ARBA00093423"/>
    </source>
</evidence>
<evidence type="ECO:0000256" key="2">
    <source>
        <dbReference type="ARBA" id="ARBA00022679"/>
    </source>
</evidence>
<dbReference type="PROSITE" id="PS50280">
    <property type="entry name" value="SET"/>
    <property type="match status" value="1"/>
</dbReference>
<dbReference type="GO" id="GO:0008276">
    <property type="term" value="F:protein methyltransferase activity"/>
    <property type="evidence" value="ECO:0007669"/>
    <property type="project" value="UniProtKB-ARBA"/>
</dbReference>
<dbReference type="OMA" id="NYGQHYA"/>
<evidence type="ECO:0000256" key="1">
    <source>
        <dbReference type="ARBA" id="ARBA00022603"/>
    </source>
</evidence>
<dbReference type="GO" id="GO:0042826">
    <property type="term" value="F:histone deacetylase binding"/>
    <property type="evidence" value="ECO:0007669"/>
    <property type="project" value="TreeGrafter"/>
</dbReference>
<dbReference type="Pfam" id="PF00856">
    <property type="entry name" value="SET"/>
    <property type="match status" value="1"/>
</dbReference>
<keyword evidence="3" id="KW-0949">S-adenosyl-L-methionine</keyword>
<sequence>MTRKVRNIDFYQTEENLNQVHFCIRNQGNNMFIQAKHKEAHQLYTKSLALAEPGSLNVALAYGNRSAVLFKKKLYGECLKDAHRALENNYPINISPKLIKRIAEAERLLSASKTICFYKPMPEISEKNSNALIQSAANSVKVEYSGAFGRYVVATRDLEPGEIIAVEKAFCSILESKAGLFLQTDSKVHIYCHHCLKLCYSLIPCLNCTQALFCSTACQSEANKQYHQYECPIVVSVRKLDETKMLHLKLTIVVRDKYKSLDQCKLNPDEIYRSDRYEEIFNLVANTSSRSISDLFSRATSAAGYFHLMKEHTNFFHGETKDCEGVFKELLLFHMQIGPCNFHQISSRLSTVGDADWTLGSAAYSFLSLFNHSCFPNVSRYEYGSVAAIFTIRSIRKGEQCFENYGQHYALMSKADRQAKLKKQYYFDCNCEACLNDYGMYNCLPVIGGSQQSAVETFQLLQSGSLIEAEKAVPKMIKEIRRTETKMPNQELGEFQEALKQCFFIFSTLETPI</sequence>
<dbReference type="GO" id="GO:0032259">
    <property type="term" value="P:methylation"/>
    <property type="evidence" value="ECO:0007669"/>
    <property type="project" value="UniProtKB-KW"/>
</dbReference>
<keyword evidence="1" id="KW-0489">Methyltransferase</keyword>
<dbReference type="Gene3D" id="1.10.220.160">
    <property type="match status" value="1"/>
</dbReference>
<dbReference type="Gene3D" id="1.25.40.10">
    <property type="entry name" value="Tetratricopeptide repeat domain"/>
    <property type="match status" value="1"/>
</dbReference>
<dbReference type="OrthoDB" id="5945798at2759"/>
<dbReference type="SUPFAM" id="SSF48452">
    <property type="entry name" value="TPR-like"/>
    <property type="match status" value="1"/>
</dbReference>
<protein>
    <recommendedName>
        <fullName evidence="8">Protein-lysine N-methyltransferase SMYD4</fullName>
    </recommendedName>
    <alternativeName>
        <fullName evidence="9">SET and MYND domain-containing protein 4</fullName>
    </alternativeName>
</protein>
<gene>
    <name evidence="10" type="ORF">YQE_12116</name>
</gene>
<comment type="function">
    <text evidence="7">Protein-lysine N-methyltransferase. Monomethylates PRMT5, modulating its transcriptional activity. May also act as a histone methyltransferase. Plays a critical role in cardiac development. Acts as a key epigenetic regulator of gene expression during cardiac development via its dual activities as a methyltransferase and negative regulator of HDAC1.</text>
</comment>
<dbReference type="EMBL" id="KB741277">
    <property type="protein sequence ID" value="ENN71187.1"/>
    <property type="molecule type" value="Genomic_DNA"/>
</dbReference>